<name>A0A5N5QU49_9AGAM</name>
<keyword evidence="1" id="KW-0808">Transferase</keyword>
<gene>
    <name evidence="4" type="ORF">CTheo_1389</name>
</gene>
<keyword evidence="2" id="KW-0294">Fucose metabolism</keyword>
<accession>A0A5N5QU49</accession>
<keyword evidence="3" id="KW-0119">Carbohydrate metabolism</keyword>
<dbReference type="Pfam" id="PF10250">
    <property type="entry name" value="O-FucT"/>
    <property type="match status" value="1"/>
</dbReference>
<comment type="caution">
    <text evidence="4">The sequence shown here is derived from an EMBL/GenBank/DDBJ whole genome shotgun (WGS) entry which is preliminary data.</text>
</comment>
<keyword evidence="5" id="KW-1185">Reference proteome</keyword>
<dbReference type="InterPro" id="IPR019378">
    <property type="entry name" value="GDP-Fuc_O-FucTrfase"/>
</dbReference>
<dbReference type="CDD" id="cd11296">
    <property type="entry name" value="O-FucT_like"/>
    <property type="match status" value="1"/>
</dbReference>
<reference evidence="4 5" key="1">
    <citation type="journal article" date="2019" name="Fungal Biol. Biotechnol.">
        <title>Draft genome sequence of fastidious pathogen Ceratobasidium theobromae, which causes vascular-streak dieback in Theobroma cacao.</title>
        <authorList>
            <person name="Ali S.S."/>
            <person name="Asman A."/>
            <person name="Shao J."/>
            <person name="Firmansyah A.P."/>
            <person name="Susilo A.W."/>
            <person name="Rosmana A."/>
            <person name="McMahon P."/>
            <person name="Junaid M."/>
            <person name="Guest D."/>
            <person name="Kheng T.Y."/>
            <person name="Meinhardt L.W."/>
            <person name="Bailey B.A."/>
        </authorList>
    </citation>
    <scope>NUCLEOTIDE SEQUENCE [LARGE SCALE GENOMIC DNA]</scope>
    <source>
        <strain evidence="4 5">CT2</strain>
    </source>
</reference>
<dbReference type="Gene3D" id="3.40.50.11350">
    <property type="match status" value="1"/>
</dbReference>
<evidence type="ECO:0000256" key="1">
    <source>
        <dbReference type="ARBA" id="ARBA00022679"/>
    </source>
</evidence>
<evidence type="ECO:0000313" key="5">
    <source>
        <dbReference type="Proteomes" id="UP000383932"/>
    </source>
</evidence>
<organism evidence="4 5">
    <name type="scientific">Ceratobasidium theobromae</name>
    <dbReference type="NCBI Taxonomy" id="1582974"/>
    <lineage>
        <taxon>Eukaryota</taxon>
        <taxon>Fungi</taxon>
        <taxon>Dikarya</taxon>
        <taxon>Basidiomycota</taxon>
        <taxon>Agaricomycotina</taxon>
        <taxon>Agaricomycetes</taxon>
        <taxon>Cantharellales</taxon>
        <taxon>Ceratobasidiaceae</taxon>
        <taxon>Ceratobasidium</taxon>
    </lineage>
</organism>
<dbReference type="Proteomes" id="UP000383932">
    <property type="component" value="Unassembled WGS sequence"/>
</dbReference>
<protein>
    <recommendedName>
        <fullName evidence="6">O-FucT domain containing protein</fullName>
    </recommendedName>
</protein>
<dbReference type="EMBL" id="SSOP01000012">
    <property type="protein sequence ID" value="KAB5595101.1"/>
    <property type="molecule type" value="Genomic_DNA"/>
</dbReference>
<evidence type="ECO:0000256" key="2">
    <source>
        <dbReference type="ARBA" id="ARBA00023253"/>
    </source>
</evidence>
<proteinExistence type="predicted"/>
<sequence>MPQHNFDLSPPAGRNGHYVRFRNQVKDLGWNNILQETLLNTHLAYKSGRTYVHVPFHASAHPAMGVGSMAPKIPLNAFMDAPTAGGPWPKRDGTPRAVSDEWYNKVCPEKDRVILNTGIVGVHLKDSDAKTLIDFWSKQLRDMKERCVEIDGREQIFNFYLIGSVRVLTVFDEFFKSPVLSMFRWSNLISGAVRRNYKLISPSSRQFSRPYVLPPEGPIDGLLAMHVRRGDYSYHCTHFANWSSTYTSWALLPQFPDSFKVPQGAGGGAASPEAIAAYHRVCWPTNEQIVERARLMRTLHPGLNRVYILTNGTPGYLEKLKSDLKADGWAKISTSQDMGLNWQEKWVAQSIDMSIAQRAEVFVGNGFSSLTSNVAILRISSGLPFDSIRFW</sequence>
<evidence type="ECO:0008006" key="6">
    <source>
        <dbReference type="Google" id="ProtNLM"/>
    </source>
</evidence>
<evidence type="ECO:0000256" key="3">
    <source>
        <dbReference type="ARBA" id="ARBA00023277"/>
    </source>
</evidence>
<dbReference type="AlphaFoldDB" id="A0A5N5QU49"/>
<dbReference type="OrthoDB" id="2559662at2759"/>
<evidence type="ECO:0000313" key="4">
    <source>
        <dbReference type="EMBL" id="KAB5595101.1"/>
    </source>
</evidence>